<name>A0ABD4XW21_STUST</name>
<proteinExistence type="predicted"/>
<reference evidence="1" key="1">
    <citation type="submission" date="2022-09" db="EMBL/GenBank/DDBJ databases">
        <title>Intensive care unit water sources are persistently colonized with multi-drug resistant bacteria and are the site of extensive horizontal gene transfer of antibiotic resistance genes.</title>
        <authorList>
            <person name="Diorio-Toth L."/>
        </authorList>
    </citation>
    <scope>NUCLEOTIDE SEQUENCE</scope>
    <source>
        <strain evidence="1">GD03864</strain>
    </source>
</reference>
<evidence type="ECO:0000313" key="2">
    <source>
        <dbReference type="Proteomes" id="UP001161139"/>
    </source>
</evidence>
<accession>A0ABD4XW21</accession>
<comment type="caution">
    <text evidence="1">The sequence shown here is derived from an EMBL/GenBank/DDBJ whole genome shotgun (WGS) entry which is preliminary data.</text>
</comment>
<dbReference type="Proteomes" id="UP001161139">
    <property type="component" value="Unassembled WGS sequence"/>
</dbReference>
<protein>
    <submittedName>
        <fullName evidence="1">Uncharacterized protein</fullName>
    </submittedName>
</protein>
<gene>
    <name evidence="1" type="ORF">N5D09_02175</name>
</gene>
<evidence type="ECO:0000313" key="1">
    <source>
        <dbReference type="EMBL" id="MDH0686891.1"/>
    </source>
</evidence>
<organism evidence="1 2">
    <name type="scientific">Stutzerimonas stutzeri</name>
    <name type="common">Pseudomonas stutzeri</name>
    <dbReference type="NCBI Taxonomy" id="316"/>
    <lineage>
        <taxon>Bacteria</taxon>
        <taxon>Pseudomonadati</taxon>
        <taxon>Pseudomonadota</taxon>
        <taxon>Gammaproteobacteria</taxon>
        <taxon>Pseudomonadales</taxon>
        <taxon>Pseudomonadaceae</taxon>
        <taxon>Stutzerimonas</taxon>
    </lineage>
</organism>
<dbReference type="EMBL" id="JAOCDG010000003">
    <property type="protein sequence ID" value="MDH0686891.1"/>
    <property type="molecule type" value="Genomic_DNA"/>
</dbReference>
<dbReference type="RefSeq" id="WP_279648912.1">
    <property type="nucleotide sequence ID" value="NZ_JAOCDG010000003.1"/>
</dbReference>
<dbReference type="AlphaFoldDB" id="A0ABD4XW21"/>
<sequence>MESFEPLFSQAERSLSEGAELLGLISRSSRLDPGQKDRLSTAVSRLVERIALNGRLLIESLGSGDTATTRKVAVILGRHLELAQQTLPAISSRISGVLHA</sequence>